<keyword evidence="2" id="KW-1185">Reference proteome</keyword>
<organism evidence="1 2">
    <name type="scientific">Tanacetum coccineum</name>
    <dbReference type="NCBI Taxonomy" id="301880"/>
    <lineage>
        <taxon>Eukaryota</taxon>
        <taxon>Viridiplantae</taxon>
        <taxon>Streptophyta</taxon>
        <taxon>Embryophyta</taxon>
        <taxon>Tracheophyta</taxon>
        <taxon>Spermatophyta</taxon>
        <taxon>Magnoliopsida</taxon>
        <taxon>eudicotyledons</taxon>
        <taxon>Gunneridae</taxon>
        <taxon>Pentapetalae</taxon>
        <taxon>asterids</taxon>
        <taxon>campanulids</taxon>
        <taxon>Asterales</taxon>
        <taxon>Asteraceae</taxon>
        <taxon>Asteroideae</taxon>
        <taxon>Anthemideae</taxon>
        <taxon>Anthemidinae</taxon>
        <taxon>Tanacetum</taxon>
    </lineage>
</organism>
<proteinExistence type="predicted"/>
<reference evidence="1" key="1">
    <citation type="journal article" date="2022" name="Int. J. Mol. Sci.">
        <title>Draft Genome of Tanacetum Coccineum: Genomic Comparison of Closely Related Tanacetum-Family Plants.</title>
        <authorList>
            <person name="Yamashiro T."/>
            <person name="Shiraishi A."/>
            <person name="Nakayama K."/>
            <person name="Satake H."/>
        </authorList>
    </citation>
    <scope>NUCLEOTIDE SEQUENCE</scope>
</reference>
<reference evidence="1" key="2">
    <citation type="submission" date="2022-01" db="EMBL/GenBank/DDBJ databases">
        <authorList>
            <person name="Yamashiro T."/>
            <person name="Shiraishi A."/>
            <person name="Satake H."/>
            <person name="Nakayama K."/>
        </authorList>
    </citation>
    <scope>NUCLEOTIDE SEQUENCE</scope>
</reference>
<protein>
    <submittedName>
        <fullName evidence="1">Uncharacterized protein</fullName>
    </submittedName>
</protein>
<sequence>MKSCSSSSKLCYANKKQLFVVLRRKFKIKKAVHPQFFVLSRMGHPLNRLPRLSIVHATSSRIGCGQLQCIMFATSWLLLYQRDQDKSLANLVLWPAIRRLRKVLGKCLGSLYQDDKKEKTSDKVLSDMIRSKKTQGDNELCEALERPYMSHYQKKIKRILDSIQCFVSSLYRNLVRVYEDVASGSEIRSVVLVGRKRGSSYIPNVGDFSVIDGHLGDWSLRRNLLWGNELGFGIVYAITYTSRLRCNLLTESKTWLFTP</sequence>
<gene>
    <name evidence="1" type="ORF">Tco_1005059</name>
</gene>
<evidence type="ECO:0000313" key="2">
    <source>
        <dbReference type="Proteomes" id="UP001151760"/>
    </source>
</evidence>
<comment type="caution">
    <text evidence="1">The sequence shown here is derived from an EMBL/GenBank/DDBJ whole genome shotgun (WGS) entry which is preliminary data.</text>
</comment>
<name>A0ABQ5FE15_9ASTR</name>
<accession>A0ABQ5FE15</accession>
<evidence type="ECO:0000313" key="1">
    <source>
        <dbReference type="EMBL" id="GJT61526.1"/>
    </source>
</evidence>
<dbReference type="EMBL" id="BQNB010017295">
    <property type="protein sequence ID" value="GJT61526.1"/>
    <property type="molecule type" value="Genomic_DNA"/>
</dbReference>
<dbReference type="Proteomes" id="UP001151760">
    <property type="component" value="Unassembled WGS sequence"/>
</dbReference>